<dbReference type="InterPro" id="IPR014001">
    <property type="entry name" value="Helicase_ATP-bd"/>
</dbReference>
<evidence type="ECO:0000256" key="6">
    <source>
        <dbReference type="PROSITE-ProRule" id="PRU00266"/>
    </source>
</evidence>
<dbReference type="GO" id="GO:0016787">
    <property type="term" value="F:hydrolase activity"/>
    <property type="evidence" value="ECO:0007669"/>
    <property type="project" value="UniProtKB-KW"/>
</dbReference>
<reference evidence="11" key="1">
    <citation type="submission" date="2016-09" db="EMBL/GenBank/DDBJ databases">
        <authorList>
            <person name="Hebert L."/>
            <person name="Moumen B."/>
        </authorList>
    </citation>
    <scope>NUCLEOTIDE SEQUENCE [LARGE SCALE GENOMIC DNA]</scope>
    <source>
        <strain evidence="11">OVI</strain>
    </source>
</reference>
<feature type="domain" description="DRBM" evidence="8">
    <location>
        <begin position="294"/>
        <end position="332"/>
    </location>
</feature>
<sequence length="1440" mass="159213">MFTRALSNAARVVAVAARQGFSHSLTVSSASLQFQLRARADIRRRYRSREGNPQLGNSGGADVGSMPLNFAVIPVSRINMRMESQLESFLKKQEKETLELGTSAESPKIRLLNVPRTTLKRAVLDFNVRGQQVRAVGQSRRGKVAKALCCMHAAMLIDHFSIDGVGCHDMPLPLEEEGVSSVPSNAAQTPHHKHAQGSPLSTTLKLPPPWAPGMQWERYVSDCENYIRRREQQERTDAYVQLRVPRSGNPLVDRAADMTKGEKNINHLALQRLNNEIRNATKDIHITRVSRRIFVATLLLDDTSQLSATGVATSLKEAKQRCAMHALNILKLVKDQRLASSPLASVCREGSSTSAISSSLSPRYSKMLDFFTLLCGVKPKPSFTRDGRGYKCELLLDDVTSTGRGVNRFEAERDAIEHALSEMELYDERLQAINSIISRYPKIQPQCVPSAKLPESLRNAIHALVQRVHKELHLADDGTTLTGSKASSSKDENKSDDTDDVVDAETRATINALQEISRDEAYANRLRDRLCTLRADPKYLERYHARRSSLSINAVSQSILNELQQNRVVVVCGTTGCGKTTQVPQYILDAEIMAGRGDQCCIVVTQPRRLSAFSVAERIASERLSAVGGDVGYAVRLDARPGRHVTLCTTGVLLQMLVGMPSLDAVSHLVIDEVHERDINCDVLLALVKDLMESGGNPRLKVVLMSATMQSDMFASYFGRAPVISVEGATYPVEVRYLDDVAALLQKQTNPRNAYYSTMFDSLTAARGAGEVGRRGKGAANRGRSGFGAKKQLLSSPLKTDYSLIAQLVRRSVEVDLNNDVFGKSVLVFLPGWKELVAAKQAIEGLGDGQRYHIILLHSCVDAAKQRECFAPAPVGKVKVVLATNIAESGITIDDAAVVIDTGLIKQTTWVSRVSGLQQQGRELGILAAPMSTTYATQLSLRYASQANCTQRKGRAGRTQGGVCYRLFVRDVWDVLPAFQEAEIHRVPLTQVLLKLLALGHDRPKEKLRTFIEPPSEKNVEDSMRQLQSLGAVSADERLTPLGLYLSRLPCEPTVAKMIMMGAVLRCLDSALTMAATGDVNPFLSSRDMSFEVRVRRRVFAMGSQSDHISVLNAYNAYSARRADAGFAKENFLSANNMRLISRYKQQYRDILQRSGFIRDTELNSPQFTSECGSFGGDGSHVLYFDDGPLSADATDVSLVKACLCAALFPNVAVLDPTPLLQQQGKKAKTLVMRTSTRSAISPSKDSACRRTGSPQAHTCSTPQDLFSPHNDEHMDLPSMLYIYQGIFSLKESREEFLTQVSSVSLWALLLFGVGEADMHYDNQVQLCVVGNWIGIHMDSESYKALVAIRTILHACVWRKYKHPEDPGNNRALEELHRICKGILKSPPNDKEQYLNNLVDTGRIFSPMEVQQLTDDVKMERLNGEQDDDGNRDVWELHEV</sequence>
<evidence type="ECO:0000313" key="11">
    <source>
        <dbReference type="EMBL" id="SCU67082.1"/>
    </source>
</evidence>
<dbReference type="FunFam" id="3.40.50.300:FF:000500">
    <property type="entry name" value="ATP-dependent RNA helicase DHX29"/>
    <property type="match status" value="1"/>
</dbReference>
<dbReference type="Gene3D" id="3.40.50.300">
    <property type="entry name" value="P-loop containing nucleotide triphosphate hydrolases"/>
    <property type="match status" value="2"/>
</dbReference>
<evidence type="ECO:0000256" key="2">
    <source>
        <dbReference type="ARBA" id="ARBA00022741"/>
    </source>
</evidence>
<dbReference type="Pfam" id="PF00270">
    <property type="entry name" value="DEAD"/>
    <property type="match status" value="1"/>
</dbReference>
<name>A0A1G4I5B9_TRYEQ</name>
<evidence type="ECO:0000256" key="5">
    <source>
        <dbReference type="ARBA" id="ARBA00047984"/>
    </source>
</evidence>
<dbReference type="InterPro" id="IPR048333">
    <property type="entry name" value="HA2_WH"/>
</dbReference>
<keyword evidence="12" id="KW-1185">Reference proteome</keyword>
<dbReference type="Gene3D" id="1.20.120.1080">
    <property type="match status" value="1"/>
</dbReference>
<dbReference type="Pfam" id="PF04408">
    <property type="entry name" value="WHD_HA2"/>
    <property type="match status" value="1"/>
</dbReference>
<dbReference type="SUPFAM" id="SSF52540">
    <property type="entry name" value="P-loop containing nucleoside triphosphate hydrolases"/>
    <property type="match status" value="1"/>
</dbReference>
<accession>A0A1G4I5B9</accession>
<proteinExistence type="predicted"/>
<feature type="compositionally biased region" description="Polar residues" evidence="7">
    <location>
        <begin position="1253"/>
        <end position="1265"/>
    </location>
</feature>
<organism evidence="11 12">
    <name type="scientific">Trypanosoma equiperdum</name>
    <dbReference type="NCBI Taxonomy" id="5694"/>
    <lineage>
        <taxon>Eukaryota</taxon>
        <taxon>Discoba</taxon>
        <taxon>Euglenozoa</taxon>
        <taxon>Kinetoplastea</taxon>
        <taxon>Metakinetoplastina</taxon>
        <taxon>Trypanosomatida</taxon>
        <taxon>Trypanosomatidae</taxon>
        <taxon>Trypanosoma</taxon>
    </lineage>
</organism>
<dbReference type="CDD" id="cd17917">
    <property type="entry name" value="DEXHc_RHA-like"/>
    <property type="match status" value="1"/>
</dbReference>
<dbReference type="InterPro" id="IPR007502">
    <property type="entry name" value="Helicase-assoc_dom"/>
</dbReference>
<dbReference type="SMART" id="SM00847">
    <property type="entry name" value="HA2"/>
    <property type="match status" value="1"/>
</dbReference>
<evidence type="ECO:0000256" key="1">
    <source>
        <dbReference type="ARBA" id="ARBA00012552"/>
    </source>
</evidence>
<dbReference type="GO" id="GO:0003723">
    <property type="term" value="F:RNA binding"/>
    <property type="evidence" value="ECO:0007669"/>
    <property type="project" value="UniProtKB-UniRule"/>
</dbReference>
<keyword evidence="6" id="KW-0694">RNA-binding</keyword>
<feature type="domain" description="Helicase C-terminal" evidence="10">
    <location>
        <begin position="807"/>
        <end position="1000"/>
    </location>
</feature>
<evidence type="ECO:0000313" key="12">
    <source>
        <dbReference type="Proteomes" id="UP000195570"/>
    </source>
</evidence>
<comment type="caution">
    <text evidence="11">The sequence shown here is derived from an EMBL/GenBank/DDBJ whole genome shotgun (WGS) entry which is preliminary data.</text>
</comment>
<dbReference type="GO" id="GO:0005524">
    <property type="term" value="F:ATP binding"/>
    <property type="evidence" value="ECO:0007669"/>
    <property type="project" value="UniProtKB-KW"/>
</dbReference>
<dbReference type="EMBL" id="CZPT02000681">
    <property type="protein sequence ID" value="SCU67082.1"/>
    <property type="molecule type" value="Genomic_DNA"/>
</dbReference>
<protein>
    <recommendedName>
        <fullName evidence="1">RNA helicase</fullName>
        <ecNumber evidence="1">3.6.4.13</ecNumber>
    </recommendedName>
</protein>
<evidence type="ECO:0000256" key="4">
    <source>
        <dbReference type="ARBA" id="ARBA00022840"/>
    </source>
</evidence>
<evidence type="ECO:0000259" key="9">
    <source>
        <dbReference type="PROSITE" id="PS51192"/>
    </source>
</evidence>
<dbReference type="Proteomes" id="UP000195570">
    <property type="component" value="Unassembled WGS sequence"/>
</dbReference>
<keyword evidence="11" id="KW-0347">Helicase</keyword>
<dbReference type="Pfam" id="PF00035">
    <property type="entry name" value="dsrm"/>
    <property type="match status" value="1"/>
</dbReference>
<dbReference type="RefSeq" id="XP_067078444.1">
    <property type="nucleotide sequence ID" value="XM_067222343.1"/>
</dbReference>
<dbReference type="PANTHER" id="PTHR18934:SF235">
    <property type="entry name" value="DEAH-BOX RNA HELICASE, PUTATIVE-RELATED"/>
    <property type="match status" value="1"/>
</dbReference>
<dbReference type="CDD" id="cd18791">
    <property type="entry name" value="SF2_C_RHA"/>
    <property type="match status" value="1"/>
</dbReference>
<dbReference type="SUPFAM" id="SSF54768">
    <property type="entry name" value="dsRNA-binding domain-like"/>
    <property type="match status" value="1"/>
</dbReference>
<keyword evidence="4" id="KW-0067">ATP-binding</keyword>
<dbReference type="PROSITE" id="PS00690">
    <property type="entry name" value="DEAH_ATP_HELICASE"/>
    <property type="match status" value="1"/>
</dbReference>
<dbReference type="PROSITE" id="PS51194">
    <property type="entry name" value="HELICASE_CTER"/>
    <property type="match status" value="1"/>
</dbReference>
<dbReference type="Pfam" id="PF00271">
    <property type="entry name" value="Helicase_C"/>
    <property type="match status" value="1"/>
</dbReference>
<dbReference type="InterPro" id="IPR011545">
    <property type="entry name" value="DEAD/DEAH_box_helicase_dom"/>
</dbReference>
<dbReference type="EC" id="3.6.4.13" evidence="1"/>
<evidence type="ECO:0000256" key="7">
    <source>
        <dbReference type="SAM" id="MobiDB-lite"/>
    </source>
</evidence>
<keyword evidence="2" id="KW-0547">Nucleotide-binding</keyword>
<dbReference type="InterPro" id="IPR027417">
    <property type="entry name" value="P-loop_NTPase"/>
</dbReference>
<comment type="catalytic activity">
    <reaction evidence="5">
        <text>ATP + H2O = ADP + phosphate + H(+)</text>
        <dbReference type="Rhea" id="RHEA:13065"/>
        <dbReference type="ChEBI" id="CHEBI:15377"/>
        <dbReference type="ChEBI" id="CHEBI:15378"/>
        <dbReference type="ChEBI" id="CHEBI:30616"/>
        <dbReference type="ChEBI" id="CHEBI:43474"/>
        <dbReference type="ChEBI" id="CHEBI:456216"/>
        <dbReference type="EC" id="3.6.4.13"/>
    </reaction>
</comment>
<feature type="region of interest" description="Disordered" evidence="7">
    <location>
        <begin position="476"/>
        <end position="501"/>
    </location>
</feature>
<dbReference type="GO" id="GO:0003724">
    <property type="term" value="F:RNA helicase activity"/>
    <property type="evidence" value="ECO:0007669"/>
    <property type="project" value="UniProtKB-EC"/>
</dbReference>
<dbReference type="InterPro" id="IPR001650">
    <property type="entry name" value="Helicase_C-like"/>
</dbReference>
<gene>
    <name evidence="11" type="ORF">TEOVI_000466900</name>
</gene>
<keyword evidence="3" id="KW-0378">Hydrolase</keyword>
<evidence type="ECO:0000256" key="3">
    <source>
        <dbReference type="ARBA" id="ARBA00022801"/>
    </source>
</evidence>
<feature type="region of interest" description="Disordered" evidence="7">
    <location>
        <begin position="176"/>
        <end position="206"/>
    </location>
</feature>
<dbReference type="InterPro" id="IPR002464">
    <property type="entry name" value="DNA/RNA_helicase_DEAH_CS"/>
</dbReference>
<evidence type="ECO:0000259" key="8">
    <source>
        <dbReference type="PROSITE" id="PS50137"/>
    </source>
</evidence>
<dbReference type="InterPro" id="IPR014720">
    <property type="entry name" value="dsRBD_dom"/>
</dbReference>
<dbReference type="PANTHER" id="PTHR18934">
    <property type="entry name" value="ATP-DEPENDENT RNA HELICASE"/>
    <property type="match status" value="1"/>
</dbReference>
<dbReference type="PROSITE" id="PS50137">
    <property type="entry name" value="DS_RBD"/>
    <property type="match status" value="1"/>
</dbReference>
<dbReference type="SMART" id="SM00490">
    <property type="entry name" value="HELICc"/>
    <property type="match status" value="1"/>
</dbReference>
<feature type="domain" description="Helicase ATP-binding" evidence="9">
    <location>
        <begin position="560"/>
        <end position="727"/>
    </location>
</feature>
<dbReference type="GeneID" id="92378609"/>
<dbReference type="FunFam" id="3.40.50.300:FF:002676">
    <property type="entry name" value="ATP-dependent DEAH-box RNA helicase, putative"/>
    <property type="match status" value="1"/>
</dbReference>
<dbReference type="SMART" id="SM00487">
    <property type="entry name" value="DEXDc"/>
    <property type="match status" value="1"/>
</dbReference>
<feature type="region of interest" description="Disordered" evidence="7">
    <location>
        <begin position="1242"/>
        <end position="1265"/>
    </location>
</feature>
<evidence type="ECO:0000259" key="10">
    <source>
        <dbReference type="PROSITE" id="PS51194"/>
    </source>
</evidence>
<dbReference type="VEuPathDB" id="TriTrypDB:TEOVI_000466900"/>
<dbReference type="PROSITE" id="PS51192">
    <property type="entry name" value="HELICASE_ATP_BIND_1"/>
    <property type="match status" value="1"/>
</dbReference>